<dbReference type="AlphaFoldDB" id="A0A915P8M5"/>
<organism evidence="2 3">
    <name type="scientific">Meloidogyne floridensis</name>
    <dbReference type="NCBI Taxonomy" id="298350"/>
    <lineage>
        <taxon>Eukaryota</taxon>
        <taxon>Metazoa</taxon>
        <taxon>Ecdysozoa</taxon>
        <taxon>Nematoda</taxon>
        <taxon>Chromadorea</taxon>
        <taxon>Rhabditida</taxon>
        <taxon>Tylenchina</taxon>
        <taxon>Tylenchomorpha</taxon>
        <taxon>Tylenchoidea</taxon>
        <taxon>Meloidogynidae</taxon>
        <taxon>Meloidogyninae</taxon>
        <taxon>Meloidogyne</taxon>
    </lineage>
</organism>
<proteinExistence type="predicted"/>
<keyword evidence="1" id="KW-0732">Signal</keyword>
<protein>
    <submittedName>
        <fullName evidence="3">Uncharacterized protein</fullName>
    </submittedName>
</protein>
<dbReference type="WBParaSite" id="scf7180000424015.g12030">
    <property type="protein sequence ID" value="scf7180000424015.g12030"/>
    <property type="gene ID" value="scf7180000424015.g12030"/>
</dbReference>
<feature type="chain" id="PRO_5037686951" evidence="1">
    <location>
        <begin position="21"/>
        <end position="174"/>
    </location>
</feature>
<name>A0A915P8M5_9BILA</name>
<sequence>MSIFLTSALLIISLIAMTEGAGDRSASTSTGCTTYFGMLDHADTKENNKRKTFKPNDKTKSNTLQVIGGTKFSNTSVALVVGNEVLCMAKTGGSGDCGMRYDALTGSMKFIISDNIIVEVPFEGVFFFTDNKCVIQLVGYDIKTNITLLKINDVDFKIVPTDKKISPKACTMKM</sequence>
<evidence type="ECO:0000313" key="3">
    <source>
        <dbReference type="WBParaSite" id="scf7180000424015.g12030"/>
    </source>
</evidence>
<feature type="signal peptide" evidence="1">
    <location>
        <begin position="1"/>
        <end position="20"/>
    </location>
</feature>
<reference evidence="3" key="1">
    <citation type="submission" date="2022-11" db="UniProtKB">
        <authorList>
            <consortium name="WormBaseParasite"/>
        </authorList>
    </citation>
    <scope>IDENTIFICATION</scope>
</reference>
<dbReference type="Proteomes" id="UP000887560">
    <property type="component" value="Unplaced"/>
</dbReference>
<accession>A0A915P8M5</accession>
<evidence type="ECO:0000313" key="2">
    <source>
        <dbReference type="Proteomes" id="UP000887560"/>
    </source>
</evidence>
<keyword evidence="2" id="KW-1185">Reference proteome</keyword>
<evidence type="ECO:0000256" key="1">
    <source>
        <dbReference type="SAM" id="SignalP"/>
    </source>
</evidence>